<dbReference type="Proteomes" id="UP001499959">
    <property type="component" value="Unassembled WGS sequence"/>
</dbReference>
<evidence type="ECO:0000313" key="2">
    <source>
        <dbReference type="EMBL" id="GAA4797401.1"/>
    </source>
</evidence>
<proteinExistence type="predicted"/>
<gene>
    <name evidence="2" type="ORF">GCM10023307_24150</name>
</gene>
<reference evidence="3" key="1">
    <citation type="journal article" date="2019" name="Int. J. Syst. Evol. Microbiol.">
        <title>The Global Catalogue of Microorganisms (GCM) 10K type strain sequencing project: providing services to taxonomists for standard genome sequencing and annotation.</title>
        <authorList>
            <consortium name="The Broad Institute Genomics Platform"/>
            <consortium name="The Broad Institute Genome Sequencing Center for Infectious Disease"/>
            <person name="Wu L."/>
            <person name="Ma J."/>
        </authorList>
    </citation>
    <scope>NUCLEOTIDE SEQUENCE [LARGE SCALE GENOMIC DNA]</scope>
    <source>
        <strain evidence="3">JCM 18204</strain>
    </source>
</reference>
<name>A0ABP9BPV4_9GAMM</name>
<keyword evidence="3" id="KW-1185">Reference proteome</keyword>
<protein>
    <submittedName>
        <fullName evidence="2">Uncharacterized protein</fullName>
    </submittedName>
</protein>
<accession>A0ABP9BPV4</accession>
<comment type="caution">
    <text evidence="2">The sequence shown here is derived from an EMBL/GenBank/DDBJ whole genome shotgun (WGS) entry which is preliminary data.</text>
</comment>
<feature type="region of interest" description="Disordered" evidence="1">
    <location>
        <begin position="1"/>
        <end position="28"/>
    </location>
</feature>
<dbReference type="EMBL" id="BAABJE010000012">
    <property type="protein sequence ID" value="GAA4797401.1"/>
    <property type="molecule type" value="Genomic_DNA"/>
</dbReference>
<evidence type="ECO:0000313" key="3">
    <source>
        <dbReference type="Proteomes" id="UP001499959"/>
    </source>
</evidence>
<feature type="compositionally biased region" description="Basic and acidic residues" evidence="1">
    <location>
        <begin position="15"/>
        <end position="28"/>
    </location>
</feature>
<sequence>MLPEDDAPKGAVTQMRERNDRMRTPTRDRRAIGIRIRARRANAALAPPSYAIRPHRARAAAFSFADFAANAREKPPPRMHATCRLAPSHRT</sequence>
<evidence type="ECO:0000256" key="1">
    <source>
        <dbReference type="SAM" id="MobiDB-lite"/>
    </source>
</evidence>
<organism evidence="2 3">
    <name type="scientific">Lysobacter hankyongensis</name>
    <dbReference type="NCBI Taxonomy" id="1176535"/>
    <lineage>
        <taxon>Bacteria</taxon>
        <taxon>Pseudomonadati</taxon>
        <taxon>Pseudomonadota</taxon>
        <taxon>Gammaproteobacteria</taxon>
        <taxon>Lysobacterales</taxon>
        <taxon>Lysobacteraceae</taxon>
        <taxon>Lysobacter</taxon>
    </lineage>
</organism>